<evidence type="ECO:0000313" key="4">
    <source>
        <dbReference type="Proteomes" id="UP000594638"/>
    </source>
</evidence>
<dbReference type="GO" id="GO:0005634">
    <property type="term" value="C:nucleus"/>
    <property type="evidence" value="ECO:0007669"/>
    <property type="project" value="TreeGrafter"/>
</dbReference>
<keyword evidence="4" id="KW-1185">Reference proteome</keyword>
<dbReference type="GO" id="GO:0005737">
    <property type="term" value="C:cytoplasm"/>
    <property type="evidence" value="ECO:0007669"/>
    <property type="project" value="TreeGrafter"/>
</dbReference>
<evidence type="ECO:0000313" key="3">
    <source>
        <dbReference type="EMBL" id="CAA2975559.1"/>
    </source>
</evidence>
<dbReference type="EMBL" id="CACTIH010002281">
    <property type="protein sequence ID" value="CAA2975559.1"/>
    <property type="molecule type" value="Genomic_DNA"/>
</dbReference>
<reference evidence="3 4" key="1">
    <citation type="submission" date="2019-12" db="EMBL/GenBank/DDBJ databases">
        <authorList>
            <person name="Alioto T."/>
            <person name="Alioto T."/>
            <person name="Gomez Garrido J."/>
        </authorList>
    </citation>
    <scope>NUCLEOTIDE SEQUENCE [LARGE SCALE GENOMIC DNA]</scope>
</reference>
<dbReference type="InterPro" id="IPR040458">
    <property type="entry name" value="Vid27"/>
</dbReference>
<proteinExistence type="predicted"/>
<protein>
    <submittedName>
        <fullName evidence="3">CYPRO4</fullName>
    </submittedName>
</protein>
<comment type="caution">
    <text evidence="3">The sequence shown here is derived from an EMBL/GenBank/DDBJ whole genome shotgun (WGS) entry which is preliminary data.</text>
</comment>
<feature type="compositionally biased region" description="Acidic residues" evidence="1">
    <location>
        <begin position="9"/>
        <end position="20"/>
    </location>
</feature>
<dbReference type="Gramene" id="OE9A088339T1">
    <property type="protein sequence ID" value="OE9A088339C1"/>
    <property type="gene ID" value="OE9A088339"/>
</dbReference>
<name>A0A8S0RA54_OLEEU</name>
<accession>A0A8S0RA54</accession>
<feature type="domain" description="DUF7135" evidence="2">
    <location>
        <begin position="7"/>
        <end position="96"/>
    </location>
</feature>
<dbReference type="AlphaFoldDB" id="A0A8S0RA54"/>
<dbReference type="Proteomes" id="UP000594638">
    <property type="component" value="Unassembled WGS sequence"/>
</dbReference>
<dbReference type="InterPro" id="IPR055559">
    <property type="entry name" value="CYPRO4_DUF7135"/>
</dbReference>
<feature type="region of interest" description="Disordered" evidence="1">
    <location>
        <begin position="125"/>
        <end position="149"/>
    </location>
</feature>
<gene>
    <name evidence="3" type="ORF">OLEA9_A088339</name>
</gene>
<dbReference type="PANTHER" id="PTHR31913:SF0">
    <property type="entry name" value="VACUOLAR IMPORT AND DEGRADATION PROTEIN 27"/>
    <property type="match status" value="1"/>
</dbReference>
<dbReference type="PANTHER" id="PTHR31913">
    <property type="entry name" value="VACUOLAR IMPORT AND DEGRADATION PROTEIN 27"/>
    <property type="match status" value="1"/>
</dbReference>
<dbReference type="Pfam" id="PF23581">
    <property type="entry name" value="DUF7135"/>
    <property type="match status" value="1"/>
</dbReference>
<dbReference type="OrthoDB" id="913592at2759"/>
<feature type="region of interest" description="Disordered" evidence="1">
    <location>
        <begin position="1"/>
        <end position="22"/>
    </location>
</feature>
<evidence type="ECO:0000259" key="2">
    <source>
        <dbReference type="Pfam" id="PF23581"/>
    </source>
</evidence>
<organism evidence="3 4">
    <name type="scientific">Olea europaea subsp. europaea</name>
    <dbReference type="NCBI Taxonomy" id="158383"/>
    <lineage>
        <taxon>Eukaryota</taxon>
        <taxon>Viridiplantae</taxon>
        <taxon>Streptophyta</taxon>
        <taxon>Embryophyta</taxon>
        <taxon>Tracheophyta</taxon>
        <taxon>Spermatophyta</taxon>
        <taxon>Magnoliopsida</taxon>
        <taxon>eudicotyledons</taxon>
        <taxon>Gunneridae</taxon>
        <taxon>Pentapetalae</taxon>
        <taxon>asterids</taxon>
        <taxon>lamiids</taxon>
        <taxon>Lamiales</taxon>
        <taxon>Oleaceae</taxon>
        <taxon>Oleeae</taxon>
        <taxon>Olea</taxon>
    </lineage>
</organism>
<sequence length="149" mass="17489">MEGNRVREDDEEDEENEESDPTSWCVLKIGSKVNQDLQFKAFKDQKRVDFVANGVWAIKFFSPEEYKSFVRKYQEYLFENTYGYEANDANKVKVYGKDFLGWVKPEEADDSMWEDAEKSLYKTPTKTPIKQSHDLNEEFEEAAENGRAI</sequence>
<evidence type="ECO:0000256" key="1">
    <source>
        <dbReference type="SAM" id="MobiDB-lite"/>
    </source>
</evidence>